<dbReference type="Pfam" id="PF04149">
    <property type="entry name" value="DUF397"/>
    <property type="match status" value="1"/>
</dbReference>
<dbReference type="InterPro" id="IPR007278">
    <property type="entry name" value="DUF397"/>
</dbReference>
<gene>
    <name evidence="2" type="ORF">ACFYZM_09650</name>
</gene>
<dbReference type="Proteomes" id="UP001602123">
    <property type="component" value="Unassembled WGS sequence"/>
</dbReference>
<accession>A0ABW6TVB7</accession>
<sequence>MAHLNWQKSSYSEEASSCVFLAAAPTGAVLLRESDVPDVILATSPARLRPLITRIKSGTLSASAPR</sequence>
<name>A0ABW6TVB7_9ACTN</name>
<comment type="caution">
    <text evidence="2">The sequence shown here is derived from an EMBL/GenBank/DDBJ whole genome shotgun (WGS) entry which is preliminary data.</text>
</comment>
<dbReference type="EMBL" id="JBIAUT010000002">
    <property type="protein sequence ID" value="MFF4216533.1"/>
    <property type="molecule type" value="Genomic_DNA"/>
</dbReference>
<feature type="domain" description="DUF397" evidence="1">
    <location>
        <begin position="4"/>
        <end position="56"/>
    </location>
</feature>
<evidence type="ECO:0000313" key="3">
    <source>
        <dbReference type="Proteomes" id="UP001602123"/>
    </source>
</evidence>
<keyword evidence="3" id="KW-1185">Reference proteome</keyword>
<protein>
    <submittedName>
        <fullName evidence="2">DUF397 domain-containing protein</fullName>
    </submittedName>
</protein>
<evidence type="ECO:0000313" key="2">
    <source>
        <dbReference type="EMBL" id="MFF4216533.1"/>
    </source>
</evidence>
<evidence type="ECO:0000259" key="1">
    <source>
        <dbReference type="Pfam" id="PF04149"/>
    </source>
</evidence>
<dbReference type="RefSeq" id="WP_302860398.1">
    <property type="nucleotide sequence ID" value="NZ_JBIAUT010000002.1"/>
</dbReference>
<proteinExistence type="predicted"/>
<reference evidence="2 3" key="1">
    <citation type="submission" date="2024-10" db="EMBL/GenBank/DDBJ databases">
        <title>The Natural Products Discovery Center: Release of the First 8490 Sequenced Strains for Exploring Actinobacteria Biosynthetic Diversity.</title>
        <authorList>
            <person name="Kalkreuter E."/>
            <person name="Kautsar S.A."/>
            <person name="Yang D."/>
            <person name="Bader C.D."/>
            <person name="Teijaro C.N."/>
            <person name="Fluegel L."/>
            <person name="Davis C.M."/>
            <person name="Simpson J.R."/>
            <person name="Lauterbach L."/>
            <person name="Steele A.D."/>
            <person name="Gui C."/>
            <person name="Meng S."/>
            <person name="Li G."/>
            <person name="Viehrig K."/>
            <person name="Ye F."/>
            <person name="Su P."/>
            <person name="Kiefer A.F."/>
            <person name="Nichols A."/>
            <person name="Cepeda A.J."/>
            <person name="Yan W."/>
            <person name="Fan B."/>
            <person name="Jiang Y."/>
            <person name="Adhikari A."/>
            <person name="Zheng C.-J."/>
            <person name="Schuster L."/>
            <person name="Cowan T.M."/>
            <person name="Smanski M.J."/>
            <person name="Chevrette M.G."/>
            <person name="De Carvalho L.P.S."/>
            <person name="Shen B."/>
        </authorList>
    </citation>
    <scope>NUCLEOTIDE SEQUENCE [LARGE SCALE GENOMIC DNA]</scope>
    <source>
        <strain evidence="2 3">NPDC001650</strain>
    </source>
</reference>
<organism evidence="2 3">
    <name type="scientific">Streptomyces nondiastaticus</name>
    <dbReference type="NCBI Taxonomy" id="3154512"/>
    <lineage>
        <taxon>Bacteria</taxon>
        <taxon>Bacillati</taxon>
        <taxon>Actinomycetota</taxon>
        <taxon>Actinomycetes</taxon>
        <taxon>Kitasatosporales</taxon>
        <taxon>Streptomycetaceae</taxon>
        <taxon>Streptomyces</taxon>
    </lineage>
</organism>